<protein>
    <submittedName>
        <fullName evidence="8">TonB-dependent receptor</fullName>
    </submittedName>
</protein>
<dbReference type="RefSeq" id="WP_095503994.1">
    <property type="nucleotide sequence ID" value="NZ_BSNC01000005.1"/>
</dbReference>
<reference evidence="8" key="2">
    <citation type="submission" date="2023-01" db="EMBL/GenBank/DDBJ databases">
        <title>Draft genome sequence of Paraferrimonas sedimenticola strain NBRC 101628.</title>
        <authorList>
            <person name="Sun Q."/>
            <person name="Mori K."/>
        </authorList>
    </citation>
    <scope>NUCLEOTIDE SEQUENCE</scope>
    <source>
        <strain evidence="8">NBRC 101628</strain>
    </source>
</reference>
<sequence length="970" mass="106671">MNKGLFSKTRIATSLCLALGIAGISTVQAETATGAEDIEVIQVKGIRGSLQKSLNTKRDANGVVDAITAEDIGKFPDTNLAESLQRITGVAIDRVNGEGSKVTVRGFGPEFNLVTLNDRIMPTAQASGESTRSFEFANLSSDSVSAVEVYKTGQANLASGGIGSTINIRTARPFDNPGTKASFGIKGHHDTGVVTGDKVTPELSGILSQTLMDDRFGIGLSASHTVRNSNIKAATVDGWRQFKGADLYAGGLNPNANVEDNNQNPYDNYFYARNIGFASEDIERKRTNAQLVLQFAPVDTLELTADYTYSKLNDISNRDTWGLWFDGPGSATDAVIDENGTFVKVTEQGGDYSGTMHQAATENENKSLGFNAKWNVSDNLTLRFDAHNSSATSDGDLGDSITSRFFIAGALNIADKFYDASSTEIPLLGASYGTLNPAGEPHLQPEDYATLFAGVLGGRNETNVAQYQFDGTWENASMDSLTSIDFGLAYTEMDTHAQSGYSQHSAGWYGNKGQVADFMSYVGLSGNFLDGFSGGGSDMLIPYYYTYDQNELMAWAENEYDVTYGLDGFSDDHKIKEKTTSAFVQFNVEGEFNNMPIYVVAGLRYEQTDVEASSLQRQAESIFWMTPTEWGTNYSDDWTPTDEKNDYRYFLPNLDVKLEIQDNLLARFSYSKTMTRANLGAMRATTSLTAQPKVGGRTGFAGNTQLKPYLSDNIDLSLEYYYGDASYVSLGFFNKDVENFQVNTTEYVFFDHIKDPFISDAANQAREEIINAGGTPTDYEVFNWLIANGYGDENGNIQQADGDPLAEWQIIRPNNVEDLNIYGMEFAAQHWFGETGFGAGLNYTYTKGDTHYDVEKTDEQFALPGLSDTANFSIFYDKYDFTGRLAYNWRDKFLSAMGQAESGGPAPQFTEAYGQLDFSLSYAITEQISLQAEGINILGSKQRIHGRYAEQMLRSQQNEARYALGARFVW</sequence>
<feature type="chain" id="PRO_5041349004" evidence="5">
    <location>
        <begin position="30"/>
        <end position="970"/>
    </location>
</feature>
<dbReference type="GO" id="GO:0009279">
    <property type="term" value="C:cell outer membrane"/>
    <property type="evidence" value="ECO:0007669"/>
    <property type="project" value="UniProtKB-SubCell"/>
</dbReference>
<organism evidence="8 9">
    <name type="scientific">Paraferrimonas sedimenticola</name>
    <dbReference type="NCBI Taxonomy" id="375674"/>
    <lineage>
        <taxon>Bacteria</taxon>
        <taxon>Pseudomonadati</taxon>
        <taxon>Pseudomonadota</taxon>
        <taxon>Gammaproteobacteria</taxon>
        <taxon>Alteromonadales</taxon>
        <taxon>Ferrimonadaceae</taxon>
        <taxon>Paraferrimonas</taxon>
    </lineage>
</organism>
<evidence type="ECO:0000259" key="6">
    <source>
        <dbReference type="Pfam" id="PF00593"/>
    </source>
</evidence>
<evidence type="ECO:0000256" key="4">
    <source>
        <dbReference type="RuleBase" id="RU003357"/>
    </source>
</evidence>
<dbReference type="Pfam" id="PF00593">
    <property type="entry name" value="TonB_dep_Rec_b-barrel"/>
    <property type="match status" value="1"/>
</dbReference>
<evidence type="ECO:0000313" key="8">
    <source>
        <dbReference type="EMBL" id="GLP96670.1"/>
    </source>
</evidence>
<dbReference type="InterPro" id="IPR000531">
    <property type="entry name" value="Beta-barrel_TonB"/>
</dbReference>
<dbReference type="AlphaFoldDB" id="A0AA37W0W6"/>
<comment type="caution">
    <text evidence="8">The sequence shown here is derived from an EMBL/GenBank/DDBJ whole genome shotgun (WGS) entry which is preliminary data.</text>
</comment>
<keyword evidence="5" id="KW-0732">Signal</keyword>
<evidence type="ECO:0000256" key="2">
    <source>
        <dbReference type="ARBA" id="ARBA00023136"/>
    </source>
</evidence>
<dbReference type="PANTHER" id="PTHR40980">
    <property type="entry name" value="PLUG DOMAIN-CONTAINING PROTEIN"/>
    <property type="match status" value="1"/>
</dbReference>
<dbReference type="NCBIfam" id="TIGR01782">
    <property type="entry name" value="TonB-Xanth-Caul"/>
    <property type="match status" value="1"/>
</dbReference>
<keyword evidence="8" id="KW-0675">Receptor</keyword>
<name>A0AA37W0W6_9GAMM</name>
<dbReference type="InterPro" id="IPR036942">
    <property type="entry name" value="Beta-barrel_TonB_sf"/>
</dbReference>
<evidence type="ECO:0000259" key="7">
    <source>
        <dbReference type="Pfam" id="PF07715"/>
    </source>
</evidence>
<gene>
    <name evidence="8" type="primary">iroN_1</name>
    <name evidence="8" type="ORF">GCM10007895_19760</name>
</gene>
<dbReference type="SUPFAM" id="SSF56935">
    <property type="entry name" value="Porins"/>
    <property type="match status" value="1"/>
</dbReference>
<dbReference type="EMBL" id="BSNC01000005">
    <property type="protein sequence ID" value="GLP96670.1"/>
    <property type="molecule type" value="Genomic_DNA"/>
</dbReference>
<dbReference type="InterPro" id="IPR012910">
    <property type="entry name" value="Plug_dom"/>
</dbReference>
<keyword evidence="3" id="KW-0998">Cell outer membrane</keyword>
<feature type="domain" description="TonB-dependent receptor plug" evidence="7">
    <location>
        <begin position="57"/>
        <end position="162"/>
    </location>
</feature>
<reference evidence="8" key="1">
    <citation type="journal article" date="2014" name="Int. J. Syst. Evol. Microbiol.">
        <title>Complete genome sequence of Corynebacterium casei LMG S-19264T (=DSM 44701T), isolated from a smear-ripened cheese.</title>
        <authorList>
            <consortium name="US DOE Joint Genome Institute (JGI-PGF)"/>
            <person name="Walter F."/>
            <person name="Albersmeier A."/>
            <person name="Kalinowski J."/>
            <person name="Ruckert C."/>
        </authorList>
    </citation>
    <scope>NUCLEOTIDE SEQUENCE</scope>
    <source>
        <strain evidence="8">NBRC 101628</strain>
    </source>
</reference>
<proteinExistence type="inferred from homology"/>
<evidence type="ECO:0000313" key="9">
    <source>
        <dbReference type="Proteomes" id="UP001161422"/>
    </source>
</evidence>
<dbReference type="Proteomes" id="UP001161422">
    <property type="component" value="Unassembled WGS sequence"/>
</dbReference>
<accession>A0AA37W0W6</accession>
<dbReference type="Gene3D" id="2.40.170.20">
    <property type="entry name" value="TonB-dependent receptor, beta-barrel domain"/>
    <property type="match status" value="1"/>
</dbReference>
<evidence type="ECO:0000256" key="1">
    <source>
        <dbReference type="ARBA" id="ARBA00004442"/>
    </source>
</evidence>
<dbReference type="Pfam" id="PF07715">
    <property type="entry name" value="Plug"/>
    <property type="match status" value="1"/>
</dbReference>
<keyword evidence="9" id="KW-1185">Reference proteome</keyword>
<evidence type="ECO:0000256" key="3">
    <source>
        <dbReference type="ARBA" id="ARBA00023237"/>
    </source>
</evidence>
<dbReference type="InterPro" id="IPR037066">
    <property type="entry name" value="Plug_dom_sf"/>
</dbReference>
<keyword evidence="4" id="KW-0798">TonB box</keyword>
<feature type="signal peptide" evidence="5">
    <location>
        <begin position="1"/>
        <end position="29"/>
    </location>
</feature>
<dbReference type="Gene3D" id="2.170.130.10">
    <property type="entry name" value="TonB-dependent receptor, plug domain"/>
    <property type="match status" value="1"/>
</dbReference>
<dbReference type="InterPro" id="IPR010104">
    <property type="entry name" value="TonB_rcpt_bac"/>
</dbReference>
<comment type="subcellular location">
    <subcellularLocation>
        <location evidence="1 4">Cell outer membrane</location>
    </subcellularLocation>
</comment>
<feature type="domain" description="TonB-dependent receptor-like beta-barrel" evidence="6">
    <location>
        <begin position="457"/>
        <end position="937"/>
    </location>
</feature>
<keyword evidence="2 4" id="KW-0472">Membrane</keyword>
<evidence type="ECO:0000256" key="5">
    <source>
        <dbReference type="SAM" id="SignalP"/>
    </source>
</evidence>
<comment type="similarity">
    <text evidence="4">Belongs to the TonB-dependent receptor family.</text>
</comment>
<dbReference type="PANTHER" id="PTHR40980:SF3">
    <property type="entry name" value="TONB-DEPENDENT RECEPTOR-LIKE BETA-BARREL DOMAIN-CONTAINING PROTEIN"/>
    <property type="match status" value="1"/>
</dbReference>